<name>A0A1L9S104_ASPWE</name>
<keyword evidence="9" id="KW-0735">Signal-anchor</keyword>
<dbReference type="EC" id="2.4.1.122" evidence="4"/>
<dbReference type="EMBL" id="KV878209">
    <property type="protein sequence ID" value="OJJ40846.1"/>
    <property type="molecule type" value="Genomic_DNA"/>
</dbReference>
<dbReference type="VEuPathDB" id="FungiDB:ASPWEDRAFT_22988"/>
<dbReference type="GO" id="GO:0000166">
    <property type="term" value="F:nucleotide binding"/>
    <property type="evidence" value="ECO:0007669"/>
    <property type="project" value="UniProtKB-KW"/>
</dbReference>
<evidence type="ECO:0000256" key="9">
    <source>
        <dbReference type="ARBA" id="ARBA00022968"/>
    </source>
</evidence>
<dbReference type="Gene3D" id="3.90.550.50">
    <property type="match status" value="1"/>
</dbReference>
<evidence type="ECO:0000256" key="3">
    <source>
        <dbReference type="ARBA" id="ARBA00006462"/>
    </source>
</evidence>
<evidence type="ECO:0000313" key="14">
    <source>
        <dbReference type="EMBL" id="OJJ40846.1"/>
    </source>
</evidence>
<dbReference type="STRING" id="1073089.A0A1L9S104"/>
<reference evidence="15" key="1">
    <citation type="journal article" date="2017" name="Genome Biol.">
        <title>Comparative genomics reveals high biological diversity and specific adaptations in the industrially and medically important fungal genus Aspergillus.</title>
        <authorList>
            <person name="de Vries R.P."/>
            <person name="Riley R."/>
            <person name="Wiebenga A."/>
            <person name="Aguilar-Osorio G."/>
            <person name="Amillis S."/>
            <person name="Uchima C.A."/>
            <person name="Anderluh G."/>
            <person name="Asadollahi M."/>
            <person name="Askin M."/>
            <person name="Barry K."/>
            <person name="Battaglia E."/>
            <person name="Bayram O."/>
            <person name="Benocci T."/>
            <person name="Braus-Stromeyer S.A."/>
            <person name="Caldana C."/>
            <person name="Canovas D."/>
            <person name="Cerqueira G.C."/>
            <person name="Chen F."/>
            <person name="Chen W."/>
            <person name="Choi C."/>
            <person name="Clum A."/>
            <person name="Dos Santos R.A."/>
            <person name="Damasio A.R."/>
            <person name="Diallinas G."/>
            <person name="Emri T."/>
            <person name="Fekete E."/>
            <person name="Flipphi M."/>
            <person name="Freyberg S."/>
            <person name="Gallo A."/>
            <person name="Gournas C."/>
            <person name="Habgood R."/>
            <person name="Hainaut M."/>
            <person name="Harispe M.L."/>
            <person name="Henrissat B."/>
            <person name="Hilden K.S."/>
            <person name="Hope R."/>
            <person name="Hossain A."/>
            <person name="Karabika E."/>
            <person name="Karaffa L."/>
            <person name="Karanyi Z."/>
            <person name="Krasevec N."/>
            <person name="Kuo A."/>
            <person name="Kusch H."/>
            <person name="LaButti K."/>
            <person name="Lagendijk E.L."/>
            <person name="Lapidus A."/>
            <person name="Levasseur A."/>
            <person name="Lindquist E."/>
            <person name="Lipzen A."/>
            <person name="Logrieco A.F."/>
            <person name="MacCabe A."/>
            <person name="Maekelae M.R."/>
            <person name="Malavazi I."/>
            <person name="Melin P."/>
            <person name="Meyer V."/>
            <person name="Mielnichuk N."/>
            <person name="Miskei M."/>
            <person name="Molnar A.P."/>
            <person name="Mule G."/>
            <person name="Ngan C.Y."/>
            <person name="Orejas M."/>
            <person name="Orosz E."/>
            <person name="Ouedraogo J.P."/>
            <person name="Overkamp K.M."/>
            <person name="Park H.-S."/>
            <person name="Perrone G."/>
            <person name="Piumi F."/>
            <person name="Punt P.J."/>
            <person name="Ram A.F."/>
            <person name="Ramon A."/>
            <person name="Rauscher S."/>
            <person name="Record E."/>
            <person name="Riano-Pachon D.M."/>
            <person name="Robert V."/>
            <person name="Roehrig J."/>
            <person name="Ruller R."/>
            <person name="Salamov A."/>
            <person name="Salih N.S."/>
            <person name="Samson R.A."/>
            <person name="Sandor E."/>
            <person name="Sanguinetti M."/>
            <person name="Schuetze T."/>
            <person name="Sepcic K."/>
            <person name="Shelest E."/>
            <person name="Sherlock G."/>
            <person name="Sophianopoulou V."/>
            <person name="Squina F.M."/>
            <person name="Sun H."/>
            <person name="Susca A."/>
            <person name="Todd R.B."/>
            <person name="Tsang A."/>
            <person name="Unkles S.E."/>
            <person name="van de Wiele N."/>
            <person name="van Rossen-Uffink D."/>
            <person name="Oliveira J.V."/>
            <person name="Vesth T.C."/>
            <person name="Visser J."/>
            <person name="Yu J.-H."/>
            <person name="Zhou M."/>
            <person name="Andersen M.R."/>
            <person name="Archer D.B."/>
            <person name="Baker S.E."/>
            <person name="Benoit I."/>
            <person name="Brakhage A.A."/>
            <person name="Braus G.H."/>
            <person name="Fischer R."/>
            <person name="Frisvad J.C."/>
            <person name="Goldman G.H."/>
            <person name="Houbraken J."/>
            <person name="Oakley B."/>
            <person name="Pocsi I."/>
            <person name="Scazzocchio C."/>
            <person name="Seiboth B."/>
            <person name="vanKuyk P.A."/>
            <person name="Wortman J."/>
            <person name="Dyer P.S."/>
            <person name="Grigoriev I.V."/>
        </authorList>
    </citation>
    <scope>NUCLEOTIDE SEQUENCE [LARGE SCALE GENOMIC DNA]</scope>
    <source>
        <strain evidence="15">DTO 134E9</strain>
    </source>
</reference>
<dbReference type="Proteomes" id="UP000184383">
    <property type="component" value="Unassembled WGS sequence"/>
</dbReference>
<evidence type="ECO:0000256" key="2">
    <source>
        <dbReference type="ARBA" id="ARBA00004922"/>
    </source>
</evidence>
<dbReference type="OrthoDB" id="414175at2759"/>
<organism evidence="14 15">
    <name type="scientific">Aspergillus wentii DTO 134E9</name>
    <dbReference type="NCBI Taxonomy" id="1073089"/>
    <lineage>
        <taxon>Eukaryota</taxon>
        <taxon>Fungi</taxon>
        <taxon>Dikarya</taxon>
        <taxon>Ascomycota</taxon>
        <taxon>Pezizomycotina</taxon>
        <taxon>Eurotiomycetes</taxon>
        <taxon>Eurotiomycetidae</taxon>
        <taxon>Eurotiales</taxon>
        <taxon>Aspergillaceae</taxon>
        <taxon>Aspergillus</taxon>
        <taxon>Aspergillus subgen. Cremei</taxon>
    </lineage>
</organism>
<dbReference type="GO" id="GO:0016263">
    <property type="term" value="F:glycoprotein-N-acetylgalactosamine 3-beta-galactosyltransferase activity"/>
    <property type="evidence" value="ECO:0007669"/>
    <property type="project" value="UniProtKB-EC"/>
</dbReference>
<comment type="subcellular location">
    <subcellularLocation>
        <location evidence="1">Membrane</location>
        <topology evidence="1">Single-pass type II membrane protein</topology>
    </subcellularLocation>
</comment>
<evidence type="ECO:0000256" key="10">
    <source>
        <dbReference type="ARBA" id="ARBA00022989"/>
    </source>
</evidence>
<feature type="domain" description="Fringe-like glycosyltransferase" evidence="13">
    <location>
        <begin position="164"/>
        <end position="255"/>
    </location>
</feature>
<evidence type="ECO:0000256" key="12">
    <source>
        <dbReference type="SAM" id="Phobius"/>
    </source>
</evidence>
<feature type="transmembrane region" description="Helical" evidence="12">
    <location>
        <begin position="12"/>
        <end position="30"/>
    </location>
</feature>
<keyword evidence="10 12" id="KW-1133">Transmembrane helix</keyword>
<sequence length="451" mass="52131">MGALLGFPNGRFFASLVVALFLLFSLFSLYPTSSEYPSLSHPQIKPQTDRCEPFSNANIQVIVKTGANVIYDKLPLQLLTALRCPPQPLIFSDLQQEFGPLHVHDVLEHVNETIKASSPEFEYYRTLQEYQKYGQDVRSLRDSSKSVAWRLDKYKFIHMLVKAWTLRPNRDWYVFVEADTYLIWSNLVMWLDRRDPSQPQYLGSPTYLNGEAFAHGGSGIILSRAAMEKVLSDDEDITERYDVRLQKEYYGDYVLMKALEEKGIALEKSWPMMQGKKQNSLPFGPGPGNGVRHWCQPLVTMHGVTPEDVNAIWQLEQQRPDVKKPLLMAEIYEHFMGRNLPAELDDWYNLSDDLMFRAPGVEGSRQKSAEDMTDVEKEAHQSFEKCGMACEEHPKCFQYVYSQQTCGFSFSYRLGQRELPHDDGVTYKSGWRLNKIAQDQKENRCFEPEWL</sequence>
<dbReference type="InterPro" id="IPR026050">
    <property type="entry name" value="C1GALT1/C1GALT1_chp1"/>
</dbReference>
<evidence type="ECO:0000256" key="5">
    <source>
        <dbReference type="ARBA" id="ARBA00022676"/>
    </source>
</evidence>
<dbReference type="RefSeq" id="XP_040694522.1">
    <property type="nucleotide sequence ID" value="XM_040832428.1"/>
</dbReference>
<dbReference type="PANTHER" id="PTHR23033:SF40">
    <property type="entry name" value="APPLE DOMAIN-CONTAINING PROTEIN"/>
    <property type="match status" value="1"/>
</dbReference>
<evidence type="ECO:0000256" key="11">
    <source>
        <dbReference type="ARBA" id="ARBA00023136"/>
    </source>
</evidence>
<proteinExistence type="inferred from homology"/>
<gene>
    <name evidence="14" type="ORF">ASPWEDRAFT_22988</name>
</gene>
<keyword evidence="6" id="KW-0808">Transferase</keyword>
<comment type="pathway">
    <text evidence="2">Protein modification; protein glycosylation.</text>
</comment>
<dbReference type="Pfam" id="PF02434">
    <property type="entry name" value="Fringe"/>
    <property type="match status" value="1"/>
</dbReference>
<dbReference type="GO" id="GO:0016020">
    <property type="term" value="C:membrane"/>
    <property type="evidence" value="ECO:0007669"/>
    <property type="project" value="UniProtKB-SubCell"/>
</dbReference>
<evidence type="ECO:0000256" key="8">
    <source>
        <dbReference type="ARBA" id="ARBA00022741"/>
    </source>
</evidence>
<dbReference type="InterPro" id="IPR003378">
    <property type="entry name" value="Fringe-like_glycosylTrfase"/>
</dbReference>
<evidence type="ECO:0000259" key="13">
    <source>
        <dbReference type="Pfam" id="PF02434"/>
    </source>
</evidence>
<dbReference type="AlphaFoldDB" id="A0A1L9S104"/>
<keyword evidence="7 12" id="KW-0812">Transmembrane</keyword>
<accession>A0A1L9S104</accession>
<dbReference type="PANTHER" id="PTHR23033">
    <property type="entry name" value="BETA1,3-GALACTOSYLTRANSFERASE"/>
    <property type="match status" value="1"/>
</dbReference>
<evidence type="ECO:0000256" key="4">
    <source>
        <dbReference type="ARBA" id="ARBA00012557"/>
    </source>
</evidence>
<keyword evidence="15" id="KW-1185">Reference proteome</keyword>
<evidence type="ECO:0000256" key="6">
    <source>
        <dbReference type="ARBA" id="ARBA00022679"/>
    </source>
</evidence>
<keyword evidence="11 12" id="KW-0472">Membrane</keyword>
<keyword evidence="5" id="KW-0328">Glycosyltransferase</keyword>
<evidence type="ECO:0000256" key="1">
    <source>
        <dbReference type="ARBA" id="ARBA00004606"/>
    </source>
</evidence>
<dbReference type="GeneID" id="63748276"/>
<protein>
    <recommendedName>
        <fullName evidence="4">N-acetylgalactosaminide beta-1,3-galactosyltransferase</fullName>
        <ecNumber evidence="4">2.4.1.122</ecNumber>
    </recommendedName>
</protein>
<keyword evidence="8" id="KW-0547">Nucleotide-binding</keyword>
<comment type="similarity">
    <text evidence="3">Belongs to the glycosyltransferase 31 family. Beta3-Gal-T subfamily.</text>
</comment>
<evidence type="ECO:0000256" key="7">
    <source>
        <dbReference type="ARBA" id="ARBA00022692"/>
    </source>
</evidence>
<evidence type="ECO:0000313" key="15">
    <source>
        <dbReference type="Proteomes" id="UP000184383"/>
    </source>
</evidence>